<dbReference type="OrthoDB" id="3785877at2"/>
<dbReference type="EMBL" id="WRPM01000103">
    <property type="protein sequence ID" value="MVT27696.1"/>
    <property type="molecule type" value="Genomic_DNA"/>
</dbReference>
<proteinExistence type="predicted"/>
<name>A0A7K1UMM2_9MICC</name>
<dbReference type="Proteomes" id="UP000460157">
    <property type="component" value="Unassembled WGS sequence"/>
</dbReference>
<reference evidence="1 2" key="1">
    <citation type="submission" date="2019-12" db="EMBL/GenBank/DDBJ databases">
        <title>Nesterenkonia muleiensis sp. nov., a novel actinobacterium isolated from sap of Populus euphratica.</title>
        <authorList>
            <person name="Wang R."/>
        </authorList>
    </citation>
    <scope>NUCLEOTIDE SEQUENCE [LARGE SCALE GENOMIC DNA]</scope>
    <source>
        <strain evidence="1 2">F10</strain>
    </source>
</reference>
<evidence type="ECO:0000313" key="2">
    <source>
        <dbReference type="Proteomes" id="UP000460157"/>
    </source>
</evidence>
<accession>A0A7K1UMM2</accession>
<dbReference type="RefSeq" id="WP_157325895.1">
    <property type="nucleotide sequence ID" value="NZ_BMFX01000010.1"/>
</dbReference>
<evidence type="ECO:0000313" key="1">
    <source>
        <dbReference type="EMBL" id="MVT27696.1"/>
    </source>
</evidence>
<organism evidence="1 2">
    <name type="scientific">Nesterenkonia alkaliphila</name>
    <dbReference type="NCBI Taxonomy" id="1463631"/>
    <lineage>
        <taxon>Bacteria</taxon>
        <taxon>Bacillati</taxon>
        <taxon>Actinomycetota</taxon>
        <taxon>Actinomycetes</taxon>
        <taxon>Micrococcales</taxon>
        <taxon>Micrococcaceae</taxon>
        <taxon>Nesterenkonia</taxon>
    </lineage>
</organism>
<comment type="caution">
    <text evidence="1">The sequence shown here is derived from an EMBL/GenBank/DDBJ whole genome shotgun (WGS) entry which is preliminary data.</text>
</comment>
<keyword evidence="2" id="KW-1185">Reference proteome</keyword>
<sequence length="127" mass="13679">MNLGLTYDTGALIGAERDSPLVWALHKRALQQDERPTVPAGVLAEAWRGGPQPKLSLLLKSCRIEDLTQSQAREVGRLSAASGVSDPVDVSVVEGGLRRSDHVVTSNRTQIEQVTQAAGKQLRIVDV</sequence>
<dbReference type="AlphaFoldDB" id="A0A7K1UMM2"/>
<protein>
    <submittedName>
        <fullName evidence="1">Twitching motility protein PilT</fullName>
    </submittedName>
</protein>
<gene>
    <name evidence="1" type="ORF">GNZ21_15265</name>
</gene>